<keyword evidence="7" id="KW-0915">Sodium</keyword>
<keyword evidence="3 13" id="KW-0813">Transport</keyword>
<keyword evidence="15" id="KW-1185">Reference proteome</keyword>
<keyword evidence="4 13" id="KW-0894">Sodium channel</keyword>
<name>A0A9P1IMU4_9PELO</name>
<evidence type="ECO:0008006" key="16">
    <source>
        <dbReference type="Google" id="ProtNLM"/>
    </source>
</evidence>
<evidence type="ECO:0000256" key="10">
    <source>
        <dbReference type="ARBA" id="ARBA00023180"/>
    </source>
</evidence>
<evidence type="ECO:0000313" key="15">
    <source>
        <dbReference type="Proteomes" id="UP001152747"/>
    </source>
</evidence>
<evidence type="ECO:0000256" key="2">
    <source>
        <dbReference type="ARBA" id="ARBA00007193"/>
    </source>
</evidence>
<dbReference type="EMBL" id="CANHGI010000004">
    <property type="protein sequence ID" value="CAI5448200.1"/>
    <property type="molecule type" value="Genomic_DNA"/>
</dbReference>
<protein>
    <recommendedName>
        <fullName evidence="16">DEgenerin Like</fullName>
    </recommendedName>
</protein>
<keyword evidence="8 13" id="KW-0406">Ion transport</keyword>
<dbReference type="Proteomes" id="UP001152747">
    <property type="component" value="Unassembled WGS sequence"/>
</dbReference>
<evidence type="ECO:0000256" key="8">
    <source>
        <dbReference type="ARBA" id="ARBA00023065"/>
    </source>
</evidence>
<dbReference type="GO" id="GO:0005886">
    <property type="term" value="C:plasma membrane"/>
    <property type="evidence" value="ECO:0007669"/>
    <property type="project" value="TreeGrafter"/>
</dbReference>
<keyword evidence="9" id="KW-0472">Membrane</keyword>
<comment type="subcellular location">
    <subcellularLocation>
        <location evidence="1">Membrane</location>
        <topology evidence="1">Multi-pass membrane protein</topology>
    </subcellularLocation>
</comment>
<evidence type="ECO:0000256" key="13">
    <source>
        <dbReference type="RuleBase" id="RU000679"/>
    </source>
</evidence>
<dbReference type="Pfam" id="PF00858">
    <property type="entry name" value="ASC"/>
    <property type="match status" value="1"/>
</dbReference>
<organism evidence="14 15">
    <name type="scientific">Caenorhabditis angaria</name>
    <dbReference type="NCBI Taxonomy" id="860376"/>
    <lineage>
        <taxon>Eukaryota</taxon>
        <taxon>Metazoa</taxon>
        <taxon>Ecdysozoa</taxon>
        <taxon>Nematoda</taxon>
        <taxon>Chromadorea</taxon>
        <taxon>Rhabditida</taxon>
        <taxon>Rhabditina</taxon>
        <taxon>Rhabditomorpha</taxon>
        <taxon>Rhabditoidea</taxon>
        <taxon>Rhabditidae</taxon>
        <taxon>Peloderinae</taxon>
        <taxon>Caenorhabditis</taxon>
    </lineage>
</organism>
<evidence type="ECO:0000256" key="7">
    <source>
        <dbReference type="ARBA" id="ARBA00023053"/>
    </source>
</evidence>
<dbReference type="InterPro" id="IPR001873">
    <property type="entry name" value="ENaC"/>
</dbReference>
<dbReference type="Gene3D" id="1.10.287.770">
    <property type="entry name" value="YojJ-like"/>
    <property type="match status" value="1"/>
</dbReference>
<keyword evidence="12 13" id="KW-0407">Ion channel</keyword>
<dbReference type="PANTHER" id="PTHR11690:SF232">
    <property type="entry name" value="ACID-SENSING ION CHANNEL 1-LIKE"/>
    <property type="match status" value="1"/>
</dbReference>
<evidence type="ECO:0000256" key="4">
    <source>
        <dbReference type="ARBA" id="ARBA00022461"/>
    </source>
</evidence>
<keyword evidence="11 13" id="KW-0739">Sodium transport</keyword>
<proteinExistence type="inferred from homology"/>
<gene>
    <name evidence="14" type="ORF">CAMP_LOCUS10837</name>
</gene>
<sequence>MLPCDKCGLPKEKLSYTVKTVYRTSDEIFPVTFGSMNTTHFESADKVAKYHCNCKYLWLRELHGVSAFMMSNSLKEKIFWACIIIGCASYSIYNTKSILDEYGQHATTTLITILPVKKLKFPTMVFCPRYPDFLNYYNILSDMYQHLGYMENSTNFDVLRFAITGFGIDNAGSEFFNETYQAQMNDYYLKWKGNRSQFEMFDFVYNQNGYTCQDMFQTCYGGMNTYNCCDIFEPTYVMIRGRCFRLIDSYYQNDTDEVAKVSIYFNNMTSPILNTGIPPQLVMYNGDSNTEVSIYPRIYLNSHDWNRIRYSQKVMKLLPDSTRCSTDRIYQGKFTCFVYKWLMQLVTMFNCTVPYYKYQLPYLADVDICEASLIVANFHNISLTPATIGYKCIPACSRIENSVQLTSSIDVDPDQSYMFRLEASFTYLEYEQYREIRTTSTPGFISELGGQTGLFVGCSVMTLVQLINSIVIQIYKLVRNSSRKHGWSVFFGLFTTHHTEPFDKFYPRPIPENYIEHLETIPEEDDRFDADGTLFNDALPPQIYCDGDEDEVGDFESIELSILGTPVEETPSSISLEEELPSSIFSSEEYPRFQLETMSEISSEPHDTVSEDPENVRTAKYVMIKVRDPEGGFE</sequence>
<dbReference type="GO" id="GO:0015280">
    <property type="term" value="F:ligand-gated sodium channel activity"/>
    <property type="evidence" value="ECO:0007669"/>
    <property type="project" value="TreeGrafter"/>
</dbReference>
<evidence type="ECO:0000256" key="6">
    <source>
        <dbReference type="ARBA" id="ARBA00022989"/>
    </source>
</evidence>
<evidence type="ECO:0000256" key="11">
    <source>
        <dbReference type="ARBA" id="ARBA00023201"/>
    </source>
</evidence>
<dbReference type="OrthoDB" id="5874059at2759"/>
<comment type="caution">
    <text evidence="14">The sequence shown here is derived from an EMBL/GenBank/DDBJ whole genome shotgun (WGS) entry which is preliminary data.</text>
</comment>
<reference evidence="14" key="1">
    <citation type="submission" date="2022-11" db="EMBL/GenBank/DDBJ databases">
        <authorList>
            <person name="Kikuchi T."/>
        </authorList>
    </citation>
    <scope>NUCLEOTIDE SEQUENCE</scope>
    <source>
        <strain evidence="14">PS1010</strain>
    </source>
</reference>
<evidence type="ECO:0000313" key="14">
    <source>
        <dbReference type="EMBL" id="CAI5448200.1"/>
    </source>
</evidence>
<evidence type="ECO:0000256" key="9">
    <source>
        <dbReference type="ARBA" id="ARBA00023136"/>
    </source>
</evidence>
<dbReference type="PANTHER" id="PTHR11690">
    <property type="entry name" value="AMILORIDE-SENSITIVE SODIUM CHANNEL-RELATED"/>
    <property type="match status" value="1"/>
</dbReference>
<keyword evidence="5 13" id="KW-0812">Transmembrane</keyword>
<evidence type="ECO:0000256" key="5">
    <source>
        <dbReference type="ARBA" id="ARBA00022692"/>
    </source>
</evidence>
<keyword evidence="6" id="KW-1133">Transmembrane helix</keyword>
<dbReference type="AlphaFoldDB" id="A0A9P1IMU4"/>
<evidence type="ECO:0000256" key="12">
    <source>
        <dbReference type="ARBA" id="ARBA00023303"/>
    </source>
</evidence>
<accession>A0A9P1IMU4</accession>
<comment type="similarity">
    <text evidence="2 13">Belongs to the amiloride-sensitive sodium channel (TC 1.A.6) family.</text>
</comment>
<evidence type="ECO:0000256" key="3">
    <source>
        <dbReference type="ARBA" id="ARBA00022448"/>
    </source>
</evidence>
<evidence type="ECO:0000256" key="1">
    <source>
        <dbReference type="ARBA" id="ARBA00004141"/>
    </source>
</evidence>
<keyword evidence="10" id="KW-0325">Glycoprotein</keyword>